<accession>A0A6J4TU31</accession>
<feature type="domain" description="Winged helix DNA-binding" evidence="1">
    <location>
        <begin position="43"/>
        <end position="122"/>
    </location>
</feature>
<organism evidence="2">
    <name type="scientific">uncultured Thermomicrobiales bacterium</name>
    <dbReference type="NCBI Taxonomy" id="1645740"/>
    <lineage>
        <taxon>Bacteria</taxon>
        <taxon>Pseudomonadati</taxon>
        <taxon>Thermomicrobiota</taxon>
        <taxon>Thermomicrobia</taxon>
        <taxon>Thermomicrobiales</taxon>
        <taxon>environmental samples</taxon>
    </lineage>
</organism>
<dbReference type="AlphaFoldDB" id="A0A6J4TU31"/>
<gene>
    <name evidence="2" type="ORF">AVDCRST_MAG73-1079</name>
</gene>
<protein>
    <submittedName>
        <fullName evidence="2">Bsl7504 protein</fullName>
    </submittedName>
</protein>
<reference evidence="2" key="1">
    <citation type="submission" date="2020-02" db="EMBL/GenBank/DDBJ databases">
        <authorList>
            <person name="Meier V. D."/>
        </authorList>
    </citation>
    <scope>NUCLEOTIDE SEQUENCE</scope>
    <source>
        <strain evidence="2">AVDCRST_MAG73</strain>
    </source>
</reference>
<proteinExistence type="predicted"/>
<dbReference type="SUPFAM" id="SSF46785">
    <property type="entry name" value="Winged helix' DNA-binding domain"/>
    <property type="match status" value="1"/>
</dbReference>
<evidence type="ECO:0000313" key="2">
    <source>
        <dbReference type="EMBL" id="CAA9532281.1"/>
    </source>
</evidence>
<sequence>MSSRSAARDDPRPDLVLRDVAGDRASTLPGLDLDLDRLIHERLRLGIVSALAVNDALSFNDLKALLGATDGNLSVHARKLEEAAYIVAHKQVDNRPPRTEFRLTPAGRRALERYLDHMEALIQATRRA</sequence>
<dbReference type="InterPro" id="IPR036390">
    <property type="entry name" value="WH_DNA-bd_sf"/>
</dbReference>
<name>A0A6J4TU31_9BACT</name>
<dbReference type="Pfam" id="PF13601">
    <property type="entry name" value="HTH_34"/>
    <property type="match status" value="1"/>
</dbReference>
<dbReference type="Gene3D" id="1.10.10.10">
    <property type="entry name" value="Winged helix-like DNA-binding domain superfamily/Winged helix DNA-binding domain"/>
    <property type="match status" value="1"/>
</dbReference>
<dbReference type="EMBL" id="CADCWE010000064">
    <property type="protein sequence ID" value="CAA9532281.1"/>
    <property type="molecule type" value="Genomic_DNA"/>
</dbReference>
<dbReference type="PANTHER" id="PTHR37318">
    <property type="entry name" value="BSL7504 PROTEIN"/>
    <property type="match status" value="1"/>
</dbReference>
<dbReference type="PANTHER" id="PTHR37318:SF1">
    <property type="entry name" value="BSL7504 PROTEIN"/>
    <property type="match status" value="1"/>
</dbReference>
<dbReference type="InterPro" id="IPR036388">
    <property type="entry name" value="WH-like_DNA-bd_sf"/>
</dbReference>
<dbReference type="InterPro" id="IPR027395">
    <property type="entry name" value="WH_DNA-bd_dom"/>
</dbReference>
<evidence type="ECO:0000259" key="1">
    <source>
        <dbReference type="Pfam" id="PF13601"/>
    </source>
</evidence>